<dbReference type="Proteomes" id="UP000748531">
    <property type="component" value="Unassembled WGS sequence"/>
</dbReference>
<name>A0A8J4X0M4_9TREM</name>
<evidence type="ECO:0000259" key="3">
    <source>
        <dbReference type="PROSITE" id="PS50103"/>
    </source>
</evidence>
<dbReference type="PROSITE" id="PS50103">
    <property type="entry name" value="ZF_C3H1"/>
    <property type="match status" value="1"/>
</dbReference>
<dbReference type="EMBL" id="LUCH01002011">
    <property type="protein sequence ID" value="KAF5402127.1"/>
    <property type="molecule type" value="Genomic_DNA"/>
</dbReference>
<sequence length="1365" mass="152604">MPSASVINPLIHWHLHGKGTDQTEVNSVGVTHSSPDRLDYPQLLRRKISTPDADNMAYRPEDCFSLLVNGSDFEDLSFIEAVHSDADSVDDYPLSPVLETLFGRLPAPTCTQSGILNGLSIRGFLIQTQLASSNSTYSVPNFSTHTSVCFNGRVNLDDVPMELVTSDEEHLDAESSVVDDHSSSKDNELLPEVLKLPDRTSELDEIELRSRALRSLLLKRQSGKEPFDKDTEPHAQMSEQPNDAAPDEKRHVTMKLSIGSGRNASQSGPQQKFVIPLCDSSDNEDCSSASPPVQVVTSQSSLLSVCAQSQRIATAAAHKPGTEKSGSVVDRIGLAESHLLQRKMNLLRLKLTVKRQQRIVDERRKLVRKLFQTLTDLRRRLKRASLLYKQATKSLMKTEHTHVSYQKKLVLAQRHYAHMCAALRQLDSNMSSMDYTEPTSGPSTPLPVKSELCLLPDSHRKELILNSLSILRCARINTAYFAYFRFNPHPAISKRAARPYDSDHWFPETVAASVNSETLQRVDPTVPLCPFLVDGECKDDDCMFQHLDVLRKPEKGRVQTVAVPRISLESQITNAAETSLEDATCIFCKHCVSPIPVDLNKVIHLHKWHTIHMAYNRSRTKFSLEEFKSFCSSSLEMLRASPDCFELAAHHLAMVCSRFKLAETEDILDGLKAVHFSPTACRLVLRHPCLSGNARRLIARASIDWLMPQLQQHPHLDDFLSPLSASFVYIVYHLVLLHIESETPATAHHLLNEFLTVLPKAHPARSGLWWLKLSVTLCQQFPSEGVLSSLVNMPALTKASLLANQDLIKQATTDLDIPSNSVSLLDSLSEINGHCVLLSCYAAVVYIYVQTLLTQQQYQTAIDLCLRISTTHAMHLSDDLFFPTAIFALCGINASLDWSSLIHSLCESSRSRMTVSFQIEFHFLLAMIAWKRNLFTVCRSVLVESLAGLIFLPSDNDAEVLGTFKEFLGIPGTSSQPDSLLELLCPRGQTYLWLSYGLFSLISSSDLEFTLQNLISYYHSHQTDSSSIDGNEFLFDRLILHMIILLINRLFDSSHPSVYVTNVAAILLDHPLALDRLSLPSWFIELIQRINLAPLSSPGVRHDLCVRLVETYGPQLIPSFCRSLFALGDRFLAQSLCAIGRLDEPDQVDFWLLYASIIVSDATNSHRQKVTLTELFANAVSAIPSSRALWRHYALAAQASKASIETIVRSAKELHMLDAVTGIIPISEQKPPIIVAPPSARPARFKPTNARRARRNARKNKPKSSATRFPAAAIFNYRKKNCYFSDVVKRSLFFPGLICSGIDSQVHSLTGVRCVGQMNLRFILVSFDQTAMGTSVFVCTKLHYLEYKFFVLTPHVFLFDGGQIL</sequence>
<feature type="region of interest" description="Disordered" evidence="2">
    <location>
        <begin position="1244"/>
        <end position="1265"/>
    </location>
</feature>
<evidence type="ECO:0000313" key="4">
    <source>
        <dbReference type="EMBL" id="KAF5402127.1"/>
    </source>
</evidence>
<evidence type="ECO:0000256" key="1">
    <source>
        <dbReference type="PROSITE-ProRule" id="PRU00723"/>
    </source>
</evidence>
<comment type="caution">
    <text evidence="4">The sequence shown here is derived from an EMBL/GenBank/DDBJ whole genome shotgun (WGS) entry which is preliminary data.</text>
</comment>
<organism evidence="4 5">
    <name type="scientific">Paragonimus heterotremus</name>
    <dbReference type="NCBI Taxonomy" id="100268"/>
    <lineage>
        <taxon>Eukaryota</taxon>
        <taxon>Metazoa</taxon>
        <taxon>Spiralia</taxon>
        <taxon>Lophotrochozoa</taxon>
        <taxon>Platyhelminthes</taxon>
        <taxon>Trematoda</taxon>
        <taxon>Digenea</taxon>
        <taxon>Plagiorchiida</taxon>
        <taxon>Troglotremata</taxon>
        <taxon>Troglotrematidae</taxon>
        <taxon>Paragonimus</taxon>
    </lineage>
</organism>
<protein>
    <recommendedName>
        <fullName evidence="3">C3H1-type domain-containing protein</fullName>
    </recommendedName>
</protein>
<feature type="zinc finger region" description="C3H1-type" evidence="1">
    <location>
        <begin position="523"/>
        <end position="549"/>
    </location>
</feature>
<keyword evidence="5" id="KW-1185">Reference proteome</keyword>
<accession>A0A8J4X0M4</accession>
<dbReference type="OrthoDB" id="6267990at2759"/>
<feature type="region of interest" description="Disordered" evidence="2">
    <location>
        <begin position="167"/>
        <end position="193"/>
    </location>
</feature>
<proteinExistence type="predicted"/>
<keyword evidence="1" id="KW-0479">Metal-binding</keyword>
<feature type="region of interest" description="Disordered" evidence="2">
    <location>
        <begin position="222"/>
        <end position="249"/>
    </location>
</feature>
<evidence type="ECO:0000313" key="5">
    <source>
        <dbReference type="Proteomes" id="UP000748531"/>
    </source>
</evidence>
<feature type="compositionally biased region" description="Basic and acidic residues" evidence="2">
    <location>
        <begin position="222"/>
        <end position="233"/>
    </location>
</feature>
<keyword evidence="1" id="KW-0863">Zinc-finger</keyword>
<feature type="domain" description="C3H1-type" evidence="3">
    <location>
        <begin position="523"/>
        <end position="549"/>
    </location>
</feature>
<dbReference type="GO" id="GO:0008270">
    <property type="term" value="F:zinc ion binding"/>
    <property type="evidence" value="ECO:0007669"/>
    <property type="project" value="UniProtKB-KW"/>
</dbReference>
<keyword evidence="1" id="KW-0862">Zinc</keyword>
<feature type="compositionally biased region" description="Basic residues" evidence="2">
    <location>
        <begin position="1249"/>
        <end position="1262"/>
    </location>
</feature>
<evidence type="ECO:0000256" key="2">
    <source>
        <dbReference type="SAM" id="MobiDB-lite"/>
    </source>
</evidence>
<dbReference type="InterPro" id="IPR000571">
    <property type="entry name" value="Znf_CCCH"/>
</dbReference>
<feature type="compositionally biased region" description="Basic and acidic residues" evidence="2">
    <location>
        <begin position="178"/>
        <end position="188"/>
    </location>
</feature>
<gene>
    <name evidence="4" type="ORF">PHET_04180</name>
</gene>
<reference evidence="4" key="1">
    <citation type="submission" date="2019-05" db="EMBL/GenBank/DDBJ databases">
        <title>Annotation for the trematode Paragonimus heterotremus.</title>
        <authorList>
            <person name="Choi Y.-J."/>
        </authorList>
    </citation>
    <scope>NUCLEOTIDE SEQUENCE</scope>
    <source>
        <strain evidence="4">LC</strain>
    </source>
</reference>